<evidence type="ECO:0000313" key="1">
    <source>
        <dbReference type="EMBL" id="SEB31625.1"/>
    </source>
</evidence>
<dbReference type="RefSeq" id="WP_074990045.1">
    <property type="nucleotide sequence ID" value="NZ_FNTD01000003.1"/>
</dbReference>
<dbReference type="STRING" id="67331.SAMN04490357_0185"/>
<sequence length="375" mass="41934">MTDLFNAQLSNDQQRLLHQIAAPWLAYGEPPLWGHIQHHFDADRIDADKVLASLPRIGSSTPFGAGYGFTVGPRTALAETDVVRLTVASSLVLPEVRMVVGEPFVRVLRHMVKLHTDKQFSPHEITNAQLRSEELAEAMPHLKPAFIHMLPDLLSYEPCISIAGSSRASNENSWWVGINRSILAFRDVSSVEDYIEVTSRIVVEEAAKYTRDYVRDHYVQFGPILPEPEPEPAEHERAPYIDPALLDDLEDAAKQTTWKVHKLLDLARELNANHEAGHPYASAALVRAILDHIPPVFGFREYKQLASQYVFAVRRTDGAHAKKLLDFRDIADDALHRPISPNVPVIQMGDLPEPARLNAILQELVAVLRKSASGT</sequence>
<gene>
    <name evidence="1" type="ORF">SAMN04490357_0185</name>
</gene>
<organism evidence="1 2">
    <name type="scientific">Streptomyces misionensis</name>
    <dbReference type="NCBI Taxonomy" id="67331"/>
    <lineage>
        <taxon>Bacteria</taxon>
        <taxon>Bacillati</taxon>
        <taxon>Actinomycetota</taxon>
        <taxon>Actinomycetes</taxon>
        <taxon>Kitasatosporales</taxon>
        <taxon>Streptomycetaceae</taxon>
        <taxon>Streptomyces</taxon>
    </lineage>
</organism>
<proteinExistence type="predicted"/>
<dbReference type="Proteomes" id="UP000182375">
    <property type="component" value="Unassembled WGS sequence"/>
</dbReference>
<evidence type="ECO:0000313" key="2">
    <source>
        <dbReference type="Proteomes" id="UP000182375"/>
    </source>
</evidence>
<dbReference type="EMBL" id="FNTD01000003">
    <property type="protein sequence ID" value="SEB31625.1"/>
    <property type="molecule type" value="Genomic_DNA"/>
</dbReference>
<dbReference type="GeneID" id="95509495"/>
<accession>A0A1H4ICJ8</accession>
<protein>
    <submittedName>
        <fullName evidence="1">Uncharacterized protein</fullName>
    </submittedName>
</protein>
<name>A0A1H4ICJ8_9ACTN</name>
<reference evidence="1 2" key="1">
    <citation type="submission" date="2016-10" db="EMBL/GenBank/DDBJ databases">
        <authorList>
            <person name="de Groot N.N."/>
        </authorList>
    </citation>
    <scope>NUCLEOTIDE SEQUENCE [LARGE SCALE GENOMIC DNA]</scope>
    <source>
        <strain evidence="1 2">DSM 40306</strain>
    </source>
</reference>
<dbReference type="AlphaFoldDB" id="A0A1H4ICJ8"/>